<organism evidence="2 3">
    <name type="scientific">Plectosphaerella cucumerina</name>
    <dbReference type="NCBI Taxonomy" id="40658"/>
    <lineage>
        <taxon>Eukaryota</taxon>
        <taxon>Fungi</taxon>
        <taxon>Dikarya</taxon>
        <taxon>Ascomycota</taxon>
        <taxon>Pezizomycotina</taxon>
        <taxon>Sordariomycetes</taxon>
        <taxon>Hypocreomycetidae</taxon>
        <taxon>Glomerellales</taxon>
        <taxon>Plectosphaerellaceae</taxon>
        <taxon>Plectosphaerella</taxon>
    </lineage>
</organism>
<reference evidence="2" key="1">
    <citation type="journal article" date="2021" name="Nat. Commun.">
        <title>Genetic determinants of endophytism in the Arabidopsis root mycobiome.</title>
        <authorList>
            <person name="Mesny F."/>
            <person name="Miyauchi S."/>
            <person name="Thiergart T."/>
            <person name="Pickel B."/>
            <person name="Atanasova L."/>
            <person name="Karlsson M."/>
            <person name="Huettel B."/>
            <person name="Barry K.W."/>
            <person name="Haridas S."/>
            <person name="Chen C."/>
            <person name="Bauer D."/>
            <person name="Andreopoulos W."/>
            <person name="Pangilinan J."/>
            <person name="LaButti K."/>
            <person name="Riley R."/>
            <person name="Lipzen A."/>
            <person name="Clum A."/>
            <person name="Drula E."/>
            <person name="Henrissat B."/>
            <person name="Kohler A."/>
            <person name="Grigoriev I.V."/>
            <person name="Martin F.M."/>
            <person name="Hacquard S."/>
        </authorList>
    </citation>
    <scope>NUCLEOTIDE SEQUENCE</scope>
    <source>
        <strain evidence="2">MPI-CAGE-AT-0016</strain>
    </source>
</reference>
<comment type="caution">
    <text evidence="2">The sequence shown here is derived from an EMBL/GenBank/DDBJ whole genome shotgun (WGS) entry which is preliminary data.</text>
</comment>
<feature type="transmembrane region" description="Helical" evidence="1">
    <location>
        <begin position="12"/>
        <end position="28"/>
    </location>
</feature>
<gene>
    <name evidence="2" type="ORF">B0T11DRAFT_331162</name>
</gene>
<name>A0A8K0T756_9PEZI</name>
<accession>A0A8K0T756</accession>
<keyword evidence="3" id="KW-1185">Reference proteome</keyword>
<feature type="transmembrane region" description="Helical" evidence="1">
    <location>
        <begin position="148"/>
        <end position="166"/>
    </location>
</feature>
<keyword evidence="1" id="KW-1133">Transmembrane helix</keyword>
<feature type="transmembrane region" description="Helical" evidence="1">
    <location>
        <begin position="48"/>
        <end position="66"/>
    </location>
</feature>
<dbReference type="AlphaFoldDB" id="A0A8K0T756"/>
<evidence type="ECO:0000256" key="1">
    <source>
        <dbReference type="SAM" id="Phobius"/>
    </source>
</evidence>
<feature type="transmembrane region" description="Helical" evidence="1">
    <location>
        <begin position="172"/>
        <end position="193"/>
    </location>
</feature>
<sequence>MKEELGLYGNEFYNLGYCLTQIPAMLLLSRPKSNNIGVILGRHLQAAAYLNLNVVGVLGVFIFPGMPMSDRIWWMTPEEYELGQECLREVGVEEPKKISNALLKRIFCHWHWYLGVISYILFLSGAYQMATWLKDLGDRYGTYTIPQINAIPTGAQGVYVVVALLATNLCMIYPSWVIYQIVVVMVIFGNICLMDDSPQMGKAAEAAAGRAGK</sequence>
<proteinExistence type="predicted"/>
<dbReference type="Proteomes" id="UP000813385">
    <property type="component" value="Unassembled WGS sequence"/>
</dbReference>
<keyword evidence="1" id="KW-0472">Membrane</keyword>
<dbReference type="OrthoDB" id="6132182at2759"/>
<evidence type="ECO:0000313" key="2">
    <source>
        <dbReference type="EMBL" id="KAH7353203.1"/>
    </source>
</evidence>
<protein>
    <submittedName>
        <fullName evidence="2">Uncharacterized protein</fullName>
    </submittedName>
</protein>
<feature type="transmembrane region" description="Helical" evidence="1">
    <location>
        <begin position="110"/>
        <end position="127"/>
    </location>
</feature>
<dbReference type="EMBL" id="JAGPXD010000005">
    <property type="protein sequence ID" value="KAH7353203.1"/>
    <property type="molecule type" value="Genomic_DNA"/>
</dbReference>
<dbReference type="InterPro" id="IPR036259">
    <property type="entry name" value="MFS_trans_sf"/>
</dbReference>
<evidence type="ECO:0000313" key="3">
    <source>
        <dbReference type="Proteomes" id="UP000813385"/>
    </source>
</evidence>
<dbReference type="SUPFAM" id="SSF103473">
    <property type="entry name" value="MFS general substrate transporter"/>
    <property type="match status" value="1"/>
</dbReference>
<keyword evidence="1" id="KW-0812">Transmembrane</keyword>